<evidence type="ECO:0008006" key="5">
    <source>
        <dbReference type="Google" id="ProtNLM"/>
    </source>
</evidence>
<dbReference type="OrthoDB" id="2505239at2759"/>
<accession>A0A180FZ02</accession>
<protein>
    <recommendedName>
        <fullName evidence="5">No apical meristem-associated C-terminal domain-containing protein</fullName>
    </recommendedName>
</protein>
<organism evidence="2">
    <name type="scientific">Puccinia triticina (isolate 1-1 / race 1 (BBBD))</name>
    <name type="common">Brown leaf rust fungus</name>
    <dbReference type="NCBI Taxonomy" id="630390"/>
    <lineage>
        <taxon>Eukaryota</taxon>
        <taxon>Fungi</taxon>
        <taxon>Dikarya</taxon>
        <taxon>Basidiomycota</taxon>
        <taxon>Pucciniomycotina</taxon>
        <taxon>Pucciniomycetes</taxon>
        <taxon>Pucciniales</taxon>
        <taxon>Pucciniaceae</taxon>
        <taxon>Puccinia</taxon>
    </lineage>
</organism>
<evidence type="ECO:0000313" key="4">
    <source>
        <dbReference type="Proteomes" id="UP000005240"/>
    </source>
</evidence>
<name>A0A180FZ02_PUCT1</name>
<evidence type="ECO:0000313" key="3">
    <source>
        <dbReference type="EnsemblFungi" id="PTTG_12791-t43_1-p1"/>
    </source>
</evidence>
<dbReference type="EnsemblFungi" id="PTTG_12791-t43_1">
    <property type="protein sequence ID" value="PTTG_12791-t43_1-p1"/>
    <property type="gene ID" value="PTTG_12791"/>
</dbReference>
<feature type="compositionally biased region" description="Basic and acidic residues" evidence="1">
    <location>
        <begin position="21"/>
        <end position="31"/>
    </location>
</feature>
<reference evidence="3 4" key="3">
    <citation type="journal article" date="2017" name="G3 (Bethesda)">
        <title>Comparative analysis highlights variable genome content of wheat rusts and divergence of the mating loci.</title>
        <authorList>
            <person name="Cuomo C.A."/>
            <person name="Bakkeren G."/>
            <person name="Khalil H.B."/>
            <person name="Panwar V."/>
            <person name="Joly D."/>
            <person name="Linning R."/>
            <person name="Sakthikumar S."/>
            <person name="Song X."/>
            <person name="Adiconis X."/>
            <person name="Fan L."/>
            <person name="Goldberg J.M."/>
            <person name="Levin J.Z."/>
            <person name="Young S."/>
            <person name="Zeng Q."/>
            <person name="Anikster Y."/>
            <person name="Bruce M."/>
            <person name="Wang M."/>
            <person name="Yin C."/>
            <person name="McCallum B."/>
            <person name="Szabo L.J."/>
            <person name="Hulbert S."/>
            <person name="Chen X."/>
            <person name="Fellers J.P."/>
        </authorList>
    </citation>
    <scope>NUCLEOTIDE SEQUENCE</scope>
    <source>
        <strain evidence="3">isolate 1-1 / race 1 (BBBD)</strain>
        <strain evidence="4">Isolate 1-1 / race 1 (BBBD)</strain>
    </source>
</reference>
<dbReference type="EMBL" id="ADAS02003187">
    <property type="protein sequence ID" value="OAV85645.1"/>
    <property type="molecule type" value="Genomic_DNA"/>
</dbReference>
<dbReference type="PANTHER" id="PTHR45023">
    <property type="match status" value="1"/>
</dbReference>
<gene>
    <name evidence="2" type="ORF">PTTG_12791</name>
</gene>
<feature type="non-terminal residue" evidence="2">
    <location>
        <position position="195"/>
    </location>
</feature>
<reference evidence="2" key="2">
    <citation type="submission" date="2016-05" db="EMBL/GenBank/DDBJ databases">
        <title>Comparative analysis highlights variable genome content of wheat rusts and divergence of the mating loci.</title>
        <authorList>
            <person name="Cuomo C.A."/>
            <person name="Bakkeren G."/>
            <person name="Szabo L."/>
            <person name="Khalil H."/>
            <person name="Joly D."/>
            <person name="Goldberg J."/>
            <person name="Young S."/>
            <person name="Zeng Q."/>
            <person name="Fellers J."/>
        </authorList>
    </citation>
    <scope>NUCLEOTIDE SEQUENCE [LARGE SCALE GENOMIC DNA]</scope>
    <source>
        <strain evidence="2">1-1 BBBD Race 1</strain>
    </source>
</reference>
<sequence length="195" mass="22158">TARKMITRSMKNSPQNTNTDTHTDTPAEKRRNSTTKAPASPAPTPGKNIPARNTPPKTAQGKAKNTRPIGHPLRPAPNFTPDHDKKIANHWISSPRSEDADTRLYFAGYTHIMHEFAEIGITLTRTHLRKRFRLICTETLEFSAIFNEMKKTSRNHGKNTPEADLVEAAKVEYCIQMSKPFQFESAWHVLRHHPQ</sequence>
<reference evidence="2" key="1">
    <citation type="submission" date="2009-11" db="EMBL/GenBank/DDBJ databases">
        <authorList>
            <consortium name="The Broad Institute Genome Sequencing Platform"/>
            <person name="Ward D."/>
            <person name="Feldgarden M."/>
            <person name="Earl A."/>
            <person name="Young S.K."/>
            <person name="Zeng Q."/>
            <person name="Koehrsen M."/>
            <person name="Alvarado L."/>
            <person name="Berlin A."/>
            <person name="Bochicchio J."/>
            <person name="Borenstein D."/>
            <person name="Chapman S.B."/>
            <person name="Chen Z."/>
            <person name="Engels R."/>
            <person name="Freedman E."/>
            <person name="Gellesch M."/>
            <person name="Goldberg J."/>
            <person name="Griggs A."/>
            <person name="Gujja S."/>
            <person name="Heilman E."/>
            <person name="Heiman D."/>
            <person name="Hepburn T."/>
            <person name="Howarth C."/>
            <person name="Jen D."/>
            <person name="Larson L."/>
            <person name="Lewis B."/>
            <person name="Mehta T."/>
            <person name="Park D."/>
            <person name="Pearson M."/>
            <person name="Roberts A."/>
            <person name="Saif S."/>
            <person name="Shea T."/>
            <person name="Shenoy N."/>
            <person name="Sisk P."/>
            <person name="Stolte C."/>
            <person name="Sykes S."/>
            <person name="Thomson T."/>
            <person name="Walk T."/>
            <person name="White J."/>
            <person name="Yandava C."/>
            <person name="Izard J."/>
            <person name="Baranova O.V."/>
            <person name="Blanton J.M."/>
            <person name="Tanner A.C."/>
            <person name="Dewhirst F.E."/>
            <person name="Haas B."/>
            <person name="Nusbaum C."/>
            <person name="Birren B."/>
        </authorList>
    </citation>
    <scope>NUCLEOTIDE SEQUENCE [LARGE SCALE GENOMIC DNA]</scope>
    <source>
        <strain evidence="2">1-1 BBBD Race 1</strain>
    </source>
</reference>
<dbReference type="PANTHER" id="PTHR45023:SF4">
    <property type="entry name" value="GLYCINE-RICH PROTEIN-RELATED"/>
    <property type="match status" value="1"/>
</dbReference>
<feature type="non-terminal residue" evidence="2">
    <location>
        <position position="1"/>
    </location>
</feature>
<evidence type="ECO:0000313" key="2">
    <source>
        <dbReference type="EMBL" id="OAV85645.1"/>
    </source>
</evidence>
<feature type="region of interest" description="Disordered" evidence="1">
    <location>
        <begin position="1"/>
        <end position="82"/>
    </location>
</feature>
<dbReference type="STRING" id="630390.A0A180FZ02"/>
<evidence type="ECO:0000256" key="1">
    <source>
        <dbReference type="SAM" id="MobiDB-lite"/>
    </source>
</evidence>
<keyword evidence="4" id="KW-1185">Reference proteome</keyword>
<dbReference type="VEuPathDB" id="FungiDB:PTTG_12791"/>
<dbReference type="Proteomes" id="UP000005240">
    <property type="component" value="Unassembled WGS sequence"/>
</dbReference>
<feature type="compositionally biased region" description="Polar residues" evidence="1">
    <location>
        <begin position="9"/>
        <end position="20"/>
    </location>
</feature>
<reference evidence="3" key="4">
    <citation type="submission" date="2025-05" db="UniProtKB">
        <authorList>
            <consortium name="EnsemblFungi"/>
        </authorList>
    </citation>
    <scope>IDENTIFICATION</scope>
    <source>
        <strain evidence="3">isolate 1-1 / race 1 (BBBD)</strain>
    </source>
</reference>
<proteinExistence type="predicted"/>
<dbReference type="AlphaFoldDB" id="A0A180FZ02"/>